<dbReference type="InterPro" id="IPR011856">
    <property type="entry name" value="tRNA_endonuc-like_dom_sf"/>
</dbReference>
<dbReference type="Pfam" id="PF04471">
    <property type="entry name" value="Mrr_cat"/>
    <property type="match status" value="1"/>
</dbReference>
<dbReference type="SUPFAM" id="SSF52980">
    <property type="entry name" value="Restriction endonuclease-like"/>
    <property type="match status" value="1"/>
</dbReference>
<dbReference type="PANTHER" id="PTHR30015">
    <property type="entry name" value="MRR RESTRICTION SYSTEM PROTEIN"/>
    <property type="match status" value="1"/>
</dbReference>
<keyword evidence="5" id="KW-0255">Endonuclease</keyword>
<protein>
    <submittedName>
        <fullName evidence="5">Restriction endonuclease</fullName>
        <ecNumber evidence="5">3.1.21.-</ecNumber>
    </submittedName>
</protein>
<dbReference type="Proteomes" id="UP001430647">
    <property type="component" value="Unassembled WGS sequence"/>
</dbReference>
<accession>A0AAU8I6M0</accession>
<dbReference type="Gene3D" id="3.40.1350.10">
    <property type="match status" value="1"/>
</dbReference>
<feature type="transmembrane region" description="Helical" evidence="1">
    <location>
        <begin position="58"/>
        <end position="79"/>
    </location>
</feature>
<feature type="domain" description="Restriction endonuclease type IV Mrr" evidence="3">
    <location>
        <begin position="101"/>
        <end position="208"/>
    </location>
</feature>
<feature type="domain" description="DNA topoisomerase type IA zn finger" evidence="2">
    <location>
        <begin position="242"/>
        <end position="271"/>
    </location>
</feature>
<dbReference type="KEGG" id="xin:Q7W82_02430"/>
<evidence type="ECO:0000256" key="1">
    <source>
        <dbReference type="SAM" id="Phobius"/>
    </source>
</evidence>
<dbReference type="RefSeq" id="WP_242161487.1">
    <property type="nucleotide sequence ID" value="NZ_CP131914.1"/>
</dbReference>
<organism evidence="5">
    <name type="scientific">Xanthomonas indica</name>
    <dbReference type="NCBI Taxonomy" id="2912242"/>
    <lineage>
        <taxon>Bacteria</taxon>
        <taxon>Pseudomonadati</taxon>
        <taxon>Pseudomonadota</taxon>
        <taxon>Gammaproteobacteria</taxon>
        <taxon>Lysobacterales</taxon>
        <taxon>Lysobacteraceae</taxon>
        <taxon>Xanthomonas</taxon>
    </lineage>
</organism>
<keyword evidence="1" id="KW-0812">Transmembrane</keyword>
<keyword evidence="5" id="KW-0540">Nuclease</keyword>
<dbReference type="GO" id="GO:0005694">
    <property type="term" value="C:chromosome"/>
    <property type="evidence" value="ECO:0007669"/>
    <property type="project" value="InterPro"/>
</dbReference>
<keyword evidence="1" id="KW-0472">Membrane</keyword>
<keyword evidence="5" id="KW-0378">Hydrolase</keyword>
<dbReference type="SUPFAM" id="SSF57783">
    <property type="entry name" value="Zinc beta-ribbon"/>
    <property type="match status" value="1"/>
</dbReference>
<dbReference type="GO" id="GO:0006265">
    <property type="term" value="P:DNA topological change"/>
    <property type="evidence" value="ECO:0007669"/>
    <property type="project" value="InterPro"/>
</dbReference>
<dbReference type="EMBL" id="CP131914">
    <property type="protein sequence ID" value="XCI81037.1"/>
    <property type="molecule type" value="Genomic_DNA"/>
</dbReference>
<keyword evidence="6" id="KW-1185">Reference proteome</keyword>
<evidence type="ECO:0000313" key="6">
    <source>
        <dbReference type="Proteomes" id="UP001430647"/>
    </source>
</evidence>
<name>A0AAU8I6M0_9XANT</name>
<dbReference type="GO" id="GO:0003677">
    <property type="term" value="F:DNA binding"/>
    <property type="evidence" value="ECO:0007669"/>
    <property type="project" value="InterPro"/>
</dbReference>
<dbReference type="InterPro" id="IPR052906">
    <property type="entry name" value="Type_IV_Methyl-Rstrct_Enzyme"/>
</dbReference>
<dbReference type="EMBL" id="JAKJPQ010000022">
    <property type="protein sequence ID" value="MCI2263814.1"/>
    <property type="molecule type" value="Genomic_DNA"/>
</dbReference>
<dbReference type="InterPro" id="IPR007560">
    <property type="entry name" value="Restrct_endonuc_IV_Mrr"/>
</dbReference>
<dbReference type="EC" id="3.1.21.-" evidence="5"/>
<feature type="transmembrane region" description="Helical" evidence="1">
    <location>
        <begin position="12"/>
        <end position="32"/>
    </location>
</feature>
<evidence type="ECO:0000313" key="5">
    <source>
        <dbReference type="EMBL" id="XCI81037.1"/>
    </source>
</evidence>
<evidence type="ECO:0000259" key="3">
    <source>
        <dbReference type="Pfam" id="PF04471"/>
    </source>
</evidence>
<gene>
    <name evidence="4" type="ORF">L3V74_19985</name>
    <name evidence="5" type="ORF">Q7W82_02430</name>
</gene>
<sequence length="277" mass="30412">MGRRRGKTGFDALAALPWPLGIVAGIAGFLAVRDGIPWWFSRHDGALSQAIAQQAKGALAPLAWILLLLCWIAALASFLKARHRRRLLDTRTTLESLAAGGWRQFERLVGEAFRRQGYAVEETGLGGADGGIDLILRKDGRRTLVQCKQWKRQQVGVSVVREMYGLLAHHQADAVKIVCVGSYTNDAERFARGKPIELISGERLLEMIRVAQTDGTAEAATKPRIEPALVSQINATFQSPACPRCGSTLVRRINRRTGEAFLGCSQFPRCRGSNKPI</sequence>
<proteinExistence type="predicted"/>
<dbReference type="GO" id="GO:0003916">
    <property type="term" value="F:DNA topoisomerase activity"/>
    <property type="evidence" value="ECO:0007669"/>
    <property type="project" value="InterPro"/>
</dbReference>
<dbReference type="InterPro" id="IPR011335">
    <property type="entry name" value="Restrct_endonuc-II-like"/>
</dbReference>
<dbReference type="GO" id="GO:0009307">
    <property type="term" value="P:DNA restriction-modification system"/>
    <property type="evidence" value="ECO:0007669"/>
    <property type="project" value="InterPro"/>
</dbReference>
<dbReference type="PANTHER" id="PTHR30015:SF7">
    <property type="entry name" value="TYPE IV METHYL-DIRECTED RESTRICTION ENZYME ECOKMRR"/>
    <property type="match status" value="1"/>
</dbReference>
<keyword evidence="1" id="KW-1133">Transmembrane helix</keyword>
<evidence type="ECO:0000313" key="4">
    <source>
        <dbReference type="EMBL" id="MCI2263814.1"/>
    </source>
</evidence>
<dbReference type="AlphaFoldDB" id="A0AAU8I6M0"/>
<evidence type="ECO:0000259" key="2">
    <source>
        <dbReference type="Pfam" id="PF01396"/>
    </source>
</evidence>
<dbReference type="Pfam" id="PF01396">
    <property type="entry name" value="Zn_ribbon_Top1"/>
    <property type="match status" value="1"/>
</dbReference>
<reference evidence="5" key="3">
    <citation type="submission" date="2023-08" db="EMBL/GenBank/DDBJ databases">
        <title>Complete genome sequence of Xanthomonas indica.</title>
        <authorList>
            <person name="Patil P.B."/>
            <person name="Rana R."/>
        </authorList>
    </citation>
    <scope>NUCLEOTIDE SEQUENCE</scope>
    <source>
        <strain evidence="5">PPL560</strain>
    </source>
</reference>
<reference evidence="4" key="2">
    <citation type="submission" date="2022-01" db="EMBL/GenBank/DDBJ databases">
        <authorList>
            <person name="Rana R."/>
            <person name="Patil P.B."/>
        </authorList>
    </citation>
    <scope>NUCLEOTIDE SEQUENCE</scope>
    <source>
        <strain evidence="4">PPL560</strain>
    </source>
</reference>
<dbReference type="Gene3D" id="3.30.65.10">
    <property type="entry name" value="Bacterial Topoisomerase I, domain 1"/>
    <property type="match status" value="1"/>
</dbReference>
<dbReference type="GO" id="GO:0015666">
    <property type="term" value="F:restriction endodeoxyribonuclease activity"/>
    <property type="evidence" value="ECO:0007669"/>
    <property type="project" value="TreeGrafter"/>
</dbReference>
<dbReference type="InterPro" id="IPR013498">
    <property type="entry name" value="Topo_IA_Znf"/>
</dbReference>
<reference evidence="4 6" key="1">
    <citation type="journal article" date="2022" name="Curr. Microbiol.">
        <title>Xanthomonas indica sp. nov., a Novel Member of Non-Pathogenic Xanthomonas Community from Healthy Rice Seeds.</title>
        <authorList>
            <person name="Rana R."/>
            <person name="Madhavan V.N."/>
            <person name="Saroha T."/>
            <person name="Bansal K."/>
            <person name="Kaur A."/>
            <person name="Sonti R.V."/>
            <person name="Patel H.K."/>
            <person name="Patil P.B."/>
        </authorList>
    </citation>
    <scope>NUCLEOTIDE SEQUENCE [LARGE SCALE GENOMIC DNA]</scope>
    <source>
        <strain evidence="4 6">PPL560</strain>
    </source>
</reference>